<accession>A0AAW1CW98</accession>
<comment type="similarity">
    <text evidence="4">Belongs to the peptidase S1C family.</text>
</comment>
<dbReference type="GO" id="GO:0006915">
    <property type="term" value="P:apoptotic process"/>
    <property type="evidence" value="ECO:0007669"/>
    <property type="project" value="UniProtKB-KW"/>
</dbReference>
<dbReference type="PANTHER" id="PTHR22939">
    <property type="entry name" value="SERINE PROTEASE FAMILY S1C HTRA-RELATED"/>
    <property type="match status" value="1"/>
</dbReference>
<dbReference type="Gene3D" id="2.40.10.120">
    <property type="match status" value="1"/>
</dbReference>
<organism evidence="16 17">
    <name type="scientific">Rhynocoris fuscipes</name>
    <dbReference type="NCBI Taxonomy" id="488301"/>
    <lineage>
        <taxon>Eukaryota</taxon>
        <taxon>Metazoa</taxon>
        <taxon>Ecdysozoa</taxon>
        <taxon>Arthropoda</taxon>
        <taxon>Hexapoda</taxon>
        <taxon>Insecta</taxon>
        <taxon>Pterygota</taxon>
        <taxon>Neoptera</taxon>
        <taxon>Paraneoptera</taxon>
        <taxon>Hemiptera</taxon>
        <taxon>Heteroptera</taxon>
        <taxon>Panheteroptera</taxon>
        <taxon>Cimicomorpha</taxon>
        <taxon>Reduviidae</taxon>
        <taxon>Harpactorinae</taxon>
        <taxon>Harpactorini</taxon>
        <taxon>Rhynocoris</taxon>
    </lineage>
</organism>
<dbReference type="SUPFAM" id="SSF50156">
    <property type="entry name" value="PDZ domain-like"/>
    <property type="match status" value="1"/>
</dbReference>
<name>A0AAW1CW98_9HEMI</name>
<dbReference type="Pfam" id="PF13365">
    <property type="entry name" value="Trypsin_2"/>
    <property type="match status" value="1"/>
</dbReference>
<dbReference type="InterPro" id="IPR009003">
    <property type="entry name" value="Peptidase_S1_PA"/>
</dbReference>
<sequence>MGCPLSLSNTITAGVVSSVQRSSKDLKLYGKDMQYIQTDAAITFGNSGGPLVNLDGEAIGINAMKLTTGISFAIPIEYAKEFLKRNEDKRKGIYTKGTENPRRYMGITMLSLTPQIIGDLRARKKSVPSDLTQGVFVWKVVVGSPAHNGGLMPGDIITKINGEPCVGASTVYKLMESSVPVLKMEVYRNGEKLYFSVTPEASS</sequence>
<evidence type="ECO:0000256" key="14">
    <source>
        <dbReference type="ARBA" id="ARBA00035606"/>
    </source>
</evidence>
<feature type="domain" description="PDZ" evidence="15">
    <location>
        <begin position="134"/>
        <end position="190"/>
    </location>
</feature>
<comment type="catalytic activity">
    <reaction evidence="1">
        <text>Cleavage of non-polar aliphatic amino-acids at the P1 position, with a preference for Val, Ile and Met. At the P2 and P3 positions, Arg is selected most strongly with a secondary preference for other hydrophilic residues.</text>
        <dbReference type="EC" id="3.4.21.108"/>
    </reaction>
</comment>
<dbReference type="PANTHER" id="PTHR22939:SF129">
    <property type="entry name" value="SERINE PROTEASE HTRA2, MITOCHONDRIAL"/>
    <property type="match status" value="1"/>
</dbReference>
<protein>
    <recommendedName>
        <fullName evidence="6">Serine protease HTRA2, mitochondrial</fullName>
        <ecNumber evidence="5">3.4.21.108</ecNumber>
    </recommendedName>
    <alternativeName>
        <fullName evidence="13">High temperature requirement protein A2</fullName>
    </alternativeName>
</protein>
<dbReference type="InterPro" id="IPR041489">
    <property type="entry name" value="PDZ_6"/>
</dbReference>
<evidence type="ECO:0000256" key="7">
    <source>
        <dbReference type="ARBA" id="ARBA00022670"/>
    </source>
</evidence>
<evidence type="ECO:0000256" key="9">
    <source>
        <dbReference type="ARBA" id="ARBA00022801"/>
    </source>
</evidence>
<dbReference type="GO" id="GO:0004252">
    <property type="term" value="F:serine-type endopeptidase activity"/>
    <property type="evidence" value="ECO:0007669"/>
    <property type="project" value="InterPro"/>
</dbReference>
<evidence type="ECO:0000256" key="1">
    <source>
        <dbReference type="ARBA" id="ARBA00001760"/>
    </source>
</evidence>
<keyword evidence="8" id="KW-0053">Apoptosis</keyword>
<dbReference type="Pfam" id="PF17820">
    <property type="entry name" value="PDZ_6"/>
    <property type="match status" value="1"/>
</dbReference>
<dbReference type="SMART" id="SM00228">
    <property type="entry name" value="PDZ"/>
    <property type="match status" value="1"/>
</dbReference>
<dbReference type="GO" id="GO:0005758">
    <property type="term" value="C:mitochondrial intermembrane space"/>
    <property type="evidence" value="ECO:0007669"/>
    <property type="project" value="UniProtKB-SubCell"/>
</dbReference>
<dbReference type="GO" id="GO:0006508">
    <property type="term" value="P:proteolysis"/>
    <property type="evidence" value="ECO:0007669"/>
    <property type="project" value="UniProtKB-KW"/>
</dbReference>
<dbReference type="SUPFAM" id="SSF50494">
    <property type="entry name" value="Trypsin-like serine proteases"/>
    <property type="match status" value="1"/>
</dbReference>
<dbReference type="Proteomes" id="UP001461498">
    <property type="component" value="Unassembled WGS sequence"/>
</dbReference>
<evidence type="ECO:0000256" key="12">
    <source>
        <dbReference type="ARBA" id="ARBA00023145"/>
    </source>
</evidence>
<evidence type="ECO:0000256" key="6">
    <source>
        <dbReference type="ARBA" id="ARBA00016929"/>
    </source>
</evidence>
<dbReference type="AlphaFoldDB" id="A0AAW1CW98"/>
<evidence type="ECO:0000256" key="8">
    <source>
        <dbReference type="ARBA" id="ARBA00022703"/>
    </source>
</evidence>
<dbReference type="PRINTS" id="PR00834">
    <property type="entry name" value="PROTEASES2C"/>
</dbReference>
<evidence type="ECO:0000313" key="17">
    <source>
        <dbReference type="Proteomes" id="UP001461498"/>
    </source>
</evidence>
<comment type="subcellular location">
    <subcellularLocation>
        <location evidence="3">Mitochondrion intermembrane space</location>
        <topology evidence="3">Single-pass membrane protein</topology>
    </subcellularLocation>
    <subcellularLocation>
        <location evidence="2">Mitochondrion membrane</location>
        <topology evidence="2">Single-pass membrane protein</topology>
    </subcellularLocation>
</comment>
<evidence type="ECO:0000256" key="5">
    <source>
        <dbReference type="ARBA" id="ARBA00013033"/>
    </source>
</evidence>
<keyword evidence="11" id="KW-0809">Transit peptide</keyword>
<evidence type="ECO:0000256" key="10">
    <source>
        <dbReference type="ARBA" id="ARBA00022825"/>
    </source>
</evidence>
<dbReference type="InterPro" id="IPR036034">
    <property type="entry name" value="PDZ_sf"/>
</dbReference>
<proteinExistence type="inferred from homology"/>
<dbReference type="GO" id="GO:0043065">
    <property type="term" value="P:positive regulation of apoptotic process"/>
    <property type="evidence" value="ECO:0007669"/>
    <property type="project" value="TreeGrafter"/>
</dbReference>
<evidence type="ECO:0000313" key="16">
    <source>
        <dbReference type="EMBL" id="KAK9501775.1"/>
    </source>
</evidence>
<dbReference type="PROSITE" id="PS50106">
    <property type="entry name" value="PDZ"/>
    <property type="match status" value="1"/>
</dbReference>
<dbReference type="EC" id="3.4.21.108" evidence="5"/>
<evidence type="ECO:0000256" key="11">
    <source>
        <dbReference type="ARBA" id="ARBA00022946"/>
    </source>
</evidence>
<comment type="caution">
    <text evidence="16">The sequence shown here is derived from an EMBL/GenBank/DDBJ whole genome shotgun (WGS) entry which is preliminary data.</text>
</comment>
<evidence type="ECO:0000256" key="3">
    <source>
        <dbReference type="ARBA" id="ARBA00004375"/>
    </source>
</evidence>
<evidence type="ECO:0000256" key="13">
    <source>
        <dbReference type="ARBA" id="ARBA00029644"/>
    </source>
</evidence>
<dbReference type="Gene3D" id="2.30.42.10">
    <property type="match status" value="1"/>
</dbReference>
<keyword evidence="17" id="KW-1185">Reference proteome</keyword>
<keyword evidence="9" id="KW-0378">Hydrolase</keyword>
<keyword evidence="12" id="KW-0865">Zymogen</keyword>
<evidence type="ECO:0000259" key="15">
    <source>
        <dbReference type="PROSITE" id="PS50106"/>
    </source>
</evidence>
<gene>
    <name evidence="16" type="ORF">O3M35_012446</name>
</gene>
<keyword evidence="10" id="KW-0720">Serine protease</keyword>
<evidence type="ECO:0000256" key="4">
    <source>
        <dbReference type="ARBA" id="ARBA00010541"/>
    </source>
</evidence>
<reference evidence="16 17" key="1">
    <citation type="submission" date="2022-12" db="EMBL/GenBank/DDBJ databases">
        <title>Chromosome-level genome assembly of true bugs.</title>
        <authorList>
            <person name="Ma L."/>
            <person name="Li H."/>
        </authorList>
    </citation>
    <scope>NUCLEOTIDE SEQUENCE [LARGE SCALE GENOMIC DNA]</scope>
    <source>
        <strain evidence="16">Lab_2022b</strain>
    </source>
</reference>
<dbReference type="GO" id="GO:0031966">
    <property type="term" value="C:mitochondrial membrane"/>
    <property type="evidence" value="ECO:0007669"/>
    <property type="project" value="UniProtKB-SubCell"/>
</dbReference>
<dbReference type="InterPro" id="IPR001940">
    <property type="entry name" value="Peptidase_S1C"/>
</dbReference>
<keyword evidence="7" id="KW-0645">Protease</keyword>
<comment type="function">
    <text evidence="14">Serine protease that shows proteolytic activity against a non-specific substrate beta-casein. Promotes or induces cell death either by direct binding to and inhibition of BIRC proteins (also called inhibitor of apoptosis proteins, IAPs), leading to an increase in caspase activity, or by a BIRC inhibition-independent, caspase-independent and serine protease activity-dependent mechanism. Can antagonize antiapoptotic activity of th/Diap1 by directly inducing the degradation of th/Diap1.</text>
</comment>
<evidence type="ECO:0000256" key="2">
    <source>
        <dbReference type="ARBA" id="ARBA00004304"/>
    </source>
</evidence>
<dbReference type="InterPro" id="IPR001478">
    <property type="entry name" value="PDZ"/>
</dbReference>
<dbReference type="EMBL" id="JAPXFL010000009">
    <property type="protein sequence ID" value="KAK9501775.1"/>
    <property type="molecule type" value="Genomic_DNA"/>
</dbReference>